<feature type="transmembrane region" description="Helical" evidence="6">
    <location>
        <begin position="275"/>
        <end position="297"/>
    </location>
</feature>
<evidence type="ECO:0000313" key="9">
    <source>
        <dbReference type="Proteomes" id="UP000326532"/>
    </source>
</evidence>
<dbReference type="PANTHER" id="PTHR23501:SF195">
    <property type="entry name" value="PEP5"/>
    <property type="match status" value="1"/>
</dbReference>
<comment type="subcellular location">
    <subcellularLocation>
        <location evidence="1">Membrane</location>
        <topology evidence="1">Multi-pass membrane protein</topology>
    </subcellularLocation>
</comment>
<evidence type="ECO:0000256" key="2">
    <source>
        <dbReference type="ARBA" id="ARBA00022448"/>
    </source>
</evidence>
<dbReference type="InterPro" id="IPR010573">
    <property type="entry name" value="MFS_Str1/Tri12-like"/>
</dbReference>
<feature type="transmembrane region" description="Helical" evidence="6">
    <location>
        <begin position="448"/>
        <end position="474"/>
    </location>
</feature>
<reference evidence="8 9" key="1">
    <citation type="submission" date="2019-04" db="EMBL/GenBank/DDBJ databases">
        <title>Fungal friends and foes A comparative genomics study of 23 Aspergillus species from section Flavi.</title>
        <authorList>
            <consortium name="DOE Joint Genome Institute"/>
            <person name="Kjaerbolling I."/>
            <person name="Vesth T.C."/>
            <person name="Frisvad J.C."/>
            <person name="Nybo J.L."/>
            <person name="Theobald S."/>
            <person name="Kildgaard S."/>
            <person name="Petersen T.I."/>
            <person name="Kuo A."/>
            <person name="Sato A."/>
            <person name="Lyhne E.K."/>
            <person name="Kogle M.E."/>
            <person name="Wiebenga A."/>
            <person name="Kun R.S."/>
            <person name="Lubbers R.J."/>
            <person name="Makela M.R."/>
            <person name="Barry K."/>
            <person name="Chovatia M."/>
            <person name="Clum A."/>
            <person name="Daum C."/>
            <person name="Haridas S."/>
            <person name="He G."/>
            <person name="LaButti K."/>
            <person name="Lipzen A."/>
            <person name="Mondo S."/>
            <person name="Pangilinan J."/>
            <person name="Riley R."/>
            <person name="Salamov A."/>
            <person name="Simmons B.A."/>
            <person name="Magnuson J.K."/>
            <person name="Henrissat B."/>
            <person name="Mortensen U.H."/>
            <person name="Larsen T.O."/>
            <person name="De vries R.P."/>
            <person name="Grigoriev I.V."/>
            <person name="Machida M."/>
            <person name="Baker S.E."/>
            <person name="Andersen M.R."/>
        </authorList>
    </citation>
    <scope>NUCLEOTIDE SEQUENCE [LARGE SCALE GENOMIC DNA]</scope>
    <source>
        <strain evidence="8 9">CBS 117618</strain>
    </source>
</reference>
<sequence length="641" mass="68503">MSSVTNAARPYSSSDDKTSAAAEHLEDIGQVTRVNFTYEVDEEPEIHARTWFALAAMFLLNMVQVFGLLGPPAALSYIETDLNNTASGTWVPNSLSLVQAVLAPLIASVSDTFQARKLILVGSAVIAFVGSGIAPRSTSIYQLIGAQVLIGVGFATVPLAYSVPSEILPKRWRPLAQAFANTAAGLGACSGPLIIGAFTKANPHTGWRDFYWIQMALWGATALGLLVGYSPPRRQTALDQLSVWEKIGRLDLLGFVVLTAGLTLLLTGLNLGGALYPWVSAPVLVTLALGVGLLVAFGGYEWKFTQTGILHHELFRTGKDRGRTFGICVGLIFIEGILLFAYVLFYPVLISNLFETDPFLASVRQVPYWIASVIGTVIYGYVSSRYRTIRGPAIVGFLFLTGGIVGLATIQPNDNINTWMFAALAGFGFGAPLILMVTGVQLSTPHHLIATATAVSVCSRSIAATVFTAIFTAAMDARLQNDIPTYITDRALQAGLPSSSLEVFIQAISSQSPQELVGIPGITPGIIQAGYAGLKQAYADGIRVVFIIAAPFGAVACVAAFFLSDMKEAMNYGVDAPVEELQAKRKSCIGPTHLAGGDIAGLISYESVHHLSPFFMSKTERFRSFGLDLWTCIELSNQGNG</sequence>
<keyword evidence="5 6" id="KW-0472">Membrane</keyword>
<dbReference type="Pfam" id="PF06609">
    <property type="entry name" value="TRI12"/>
    <property type="match status" value="1"/>
</dbReference>
<evidence type="ECO:0000256" key="1">
    <source>
        <dbReference type="ARBA" id="ARBA00004141"/>
    </source>
</evidence>
<evidence type="ECO:0000259" key="7">
    <source>
        <dbReference type="PROSITE" id="PS50850"/>
    </source>
</evidence>
<dbReference type="Proteomes" id="UP000326532">
    <property type="component" value="Unassembled WGS sequence"/>
</dbReference>
<evidence type="ECO:0000313" key="8">
    <source>
        <dbReference type="EMBL" id="KAB8209108.1"/>
    </source>
</evidence>
<dbReference type="SUPFAM" id="SSF103473">
    <property type="entry name" value="MFS general substrate transporter"/>
    <property type="match status" value="1"/>
</dbReference>
<dbReference type="VEuPathDB" id="FungiDB:BDV34DRAFT_221943"/>
<dbReference type="PANTHER" id="PTHR23501">
    <property type="entry name" value="MAJOR FACILITATOR SUPERFAMILY"/>
    <property type="match status" value="1"/>
</dbReference>
<dbReference type="Gene3D" id="1.20.1250.20">
    <property type="entry name" value="MFS general substrate transporter like domains"/>
    <property type="match status" value="2"/>
</dbReference>
<dbReference type="InterPro" id="IPR036259">
    <property type="entry name" value="MFS_trans_sf"/>
</dbReference>
<feature type="domain" description="Major facilitator superfamily (MFS) profile" evidence="7">
    <location>
        <begin position="50"/>
        <end position="568"/>
    </location>
</feature>
<organism evidence="8 9">
    <name type="scientific">Aspergillus parasiticus</name>
    <dbReference type="NCBI Taxonomy" id="5067"/>
    <lineage>
        <taxon>Eukaryota</taxon>
        <taxon>Fungi</taxon>
        <taxon>Dikarya</taxon>
        <taxon>Ascomycota</taxon>
        <taxon>Pezizomycotina</taxon>
        <taxon>Eurotiomycetes</taxon>
        <taxon>Eurotiomycetidae</taxon>
        <taxon>Eurotiales</taxon>
        <taxon>Aspergillaceae</taxon>
        <taxon>Aspergillus</taxon>
        <taxon>Aspergillus subgen. Circumdati</taxon>
    </lineage>
</organism>
<dbReference type="EMBL" id="ML734948">
    <property type="protein sequence ID" value="KAB8209108.1"/>
    <property type="molecule type" value="Genomic_DNA"/>
</dbReference>
<dbReference type="PROSITE" id="PS50850">
    <property type="entry name" value="MFS"/>
    <property type="match status" value="1"/>
</dbReference>
<dbReference type="GO" id="GO:0022857">
    <property type="term" value="F:transmembrane transporter activity"/>
    <property type="evidence" value="ECO:0007669"/>
    <property type="project" value="InterPro"/>
</dbReference>
<feature type="transmembrane region" description="Helical" evidence="6">
    <location>
        <begin position="90"/>
        <end position="109"/>
    </location>
</feature>
<gene>
    <name evidence="8" type="ORF">BDV34DRAFT_221943</name>
</gene>
<feature type="transmembrane region" description="Helical" evidence="6">
    <location>
        <begin position="118"/>
        <end position="134"/>
    </location>
</feature>
<dbReference type="InterPro" id="IPR053791">
    <property type="entry name" value="MFS_Tri12-like"/>
</dbReference>
<dbReference type="InterPro" id="IPR020846">
    <property type="entry name" value="MFS_dom"/>
</dbReference>
<dbReference type="GO" id="GO:0005886">
    <property type="term" value="C:plasma membrane"/>
    <property type="evidence" value="ECO:0007669"/>
    <property type="project" value="TreeGrafter"/>
</dbReference>
<keyword evidence="3 6" id="KW-0812">Transmembrane</keyword>
<evidence type="ECO:0000256" key="5">
    <source>
        <dbReference type="ARBA" id="ARBA00023136"/>
    </source>
</evidence>
<dbReference type="CDD" id="cd06179">
    <property type="entry name" value="MFS_TRI12_like"/>
    <property type="match status" value="1"/>
</dbReference>
<feature type="transmembrane region" description="Helical" evidence="6">
    <location>
        <begin position="366"/>
        <end position="382"/>
    </location>
</feature>
<evidence type="ECO:0000256" key="3">
    <source>
        <dbReference type="ARBA" id="ARBA00022692"/>
    </source>
</evidence>
<feature type="transmembrane region" description="Helical" evidence="6">
    <location>
        <begin position="389"/>
        <end position="410"/>
    </location>
</feature>
<keyword evidence="4 6" id="KW-1133">Transmembrane helix</keyword>
<accession>A0A5N6DVC3</accession>
<keyword evidence="2" id="KW-0813">Transport</keyword>
<feature type="transmembrane region" description="Helical" evidence="6">
    <location>
        <begin position="250"/>
        <end position="269"/>
    </location>
</feature>
<dbReference type="OMA" id="YWIQMAL"/>
<dbReference type="AlphaFoldDB" id="A0A5N6DVC3"/>
<feature type="transmembrane region" description="Helical" evidence="6">
    <location>
        <begin position="175"/>
        <end position="198"/>
    </location>
</feature>
<feature type="transmembrane region" description="Helical" evidence="6">
    <location>
        <begin position="416"/>
        <end position="436"/>
    </location>
</feature>
<proteinExistence type="predicted"/>
<name>A0A5N6DVC3_ASPPA</name>
<evidence type="ECO:0000256" key="4">
    <source>
        <dbReference type="ARBA" id="ARBA00022989"/>
    </source>
</evidence>
<feature type="transmembrane region" description="Helical" evidence="6">
    <location>
        <begin position="325"/>
        <end position="346"/>
    </location>
</feature>
<evidence type="ECO:0000256" key="6">
    <source>
        <dbReference type="SAM" id="Phobius"/>
    </source>
</evidence>
<feature type="transmembrane region" description="Helical" evidence="6">
    <location>
        <begin position="210"/>
        <end position="229"/>
    </location>
</feature>
<keyword evidence="9" id="KW-1185">Reference proteome</keyword>
<feature type="transmembrane region" description="Helical" evidence="6">
    <location>
        <begin position="51"/>
        <end position="70"/>
    </location>
</feature>
<feature type="transmembrane region" description="Helical" evidence="6">
    <location>
        <begin position="140"/>
        <end position="163"/>
    </location>
</feature>
<feature type="transmembrane region" description="Helical" evidence="6">
    <location>
        <begin position="544"/>
        <end position="563"/>
    </location>
</feature>
<protein>
    <submittedName>
        <fullName evidence="8">Major facilitator superfamily domain-containing protein</fullName>
    </submittedName>
</protein>